<dbReference type="Gene3D" id="3.40.50.1110">
    <property type="entry name" value="SGNH hydrolase"/>
    <property type="match status" value="1"/>
</dbReference>
<dbReference type="OrthoDB" id="5196031at2"/>
<organism evidence="2 3">
    <name type="scientific">Desulfovibrio piger</name>
    <dbReference type="NCBI Taxonomy" id="901"/>
    <lineage>
        <taxon>Bacteria</taxon>
        <taxon>Pseudomonadati</taxon>
        <taxon>Thermodesulfobacteriota</taxon>
        <taxon>Desulfovibrionia</taxon>
        <taxon>Desulfovibrionales</taxon>
        <taxon>Desulfovibrionaceae</taxon>
        <taxon>Desulfovibrio</taxon>
    </lineage>
</organism>
<reference evidence="3" key="1">
    <citation type="submission" date="2016-10" db="EMBL/GenBank/DDBJ databases">
        <authorList>
            <person name="Wegmann U."/>
        </authorList>
    </citation>
    <scope>NUCLEOTIDE SEQUENCE [LARGE SCALE GENOMIC DNA]</scope>
</reference>
<keyword evidence="3" id="KW-1185">Reference proteome</keyword>
<dbReference type="GO" id="GO:0004622">
    <property type="term" value="F:phosphatidylcholine lysophospholipase activity"/>
    <property type="evidence" value="ECO:0007669"/>
    <property type="project" value="TreeGrafter"/>
</dbReference>
<feature type="domain" description="SGNH hydrolase-type esterase" evidence="1">
    <location>
        <begin position="12"/>
        <end position="185"/>
    </location>
</feature>
<dbReference type="PANTHER" id="PTHR30383:SF5">
    <property type="entry name" value="SGNH HYDROLASE-TYPE ESTERASE DOMAIN-CONTAINING PROTEIN"/>
    <property type="match status" value="1"/>
</dbReference>
<dbReference type="Proteomes" id="UP000186323">
    <property type="component" value="Chromosome I"/>
</dbReference>
<dbReference type="PANTHER" id="PTHR30383">
    <property type="entry name" value="THIOESTERASE 1/PROTEASE 1/LYSOPHOSPHOLIPASE L1"/>
    <property type="match status" value="1"/>
</dbReference>
<protein>
    <submittedName>
        <fullName evidence="2">Lysophospholipase L1 and related esterases</fullName>
    </submittedName>
</protein>
<dbReference type="InterPro" id="IPR051532">
    <property type="entry name" value="Ester_Hydrolysis_Enzymes"/>
</dbReference>
<dbReference type="InterPro" id="IPR036514">
    <property type="entry name" value="SGNH_hydro_sf"/>
</dbReference>
<dbReference type="SUPFAM" id="SSF52266">
    <property type="entry name" value="SGNH hydrolase"/>
    <property type="match status" value="1"/>
</dbReference>
<sequence length="208" mass="22532">MAPRSTTETFFFFGDSLTLGVNDNAMPGGWISRLVLLGSRAGWYDMPPATFYNLGVRRHTSTDMAARWQAEVAARQIPGTINHLAFCPGVVDMSPARMRPVDEVCATVMQMLDQASALGAVLLICPPPVKEPAMRQRIASLCEAYVTACARKGHPCADVHAALAASPEYMDDLEDGLHPGPQGSALMARLLAEVPAVRRFFLTAKQDD</sequence>
<dbReference type="RefSeq" id="WP_072332093.1">
    <property type="nucleotide sequence ID" value="NZ_JAJXMQ010000416.1"/>
</dbReference>
<dbReference type="AlphaFoldDB" id="A0A1K1LBT1"/>
<dbReference type="KEGG" id="dpg:DESPIGER_0277"/>
<evidence type="ECO:0000259" key="1">
    <source>
        <dbReference type="Pfam" id="PF13472"/>
    </source>
</evidence>
<dbReference type="EMBL" id="LT630450">
    <property type="protein sequence ID" value="SFV72170.1"/>
    <property type="molecule type" value="Genomic_DNA"/>
</dbReference>
<proteinExistence type="predicted"/>
<name>A0A1K1LBT1_9BACT</name>
<gene>
    <name evidence="2" type="ORF">DESPIGER_0277</name>
</gene>
<accession>A0A1K1LBT1</accession>
<evidence type="ECO:0000313" key="3">
    <source>
        <dbReference type="Proteomes" id="UP000186323"/>
    </source>
</evidence>
<dbReference type="Pfam" id="PF13472">
    <property type="entry name" value="Lipase_GDSL_2"/>
    <property type="match status" value="1"/>
</dbReference>
<dbReference type="InterPro" id="IPR013830">
    <property type="entry name" value="SGNH_hydro"/>
</dbReference>
<evidence type="ECO:0000313" key="2">
    <source>
        <dbReference type="EMBL" id="SFV72170.1"/>
    </source>
</evidence>